<dbReference type="AlphaFoldDB" id="A0A3S4MMM3"/>
<organism evidence="1 2">
    <name type="scientific">Chryseobacterium gleum</name>
    <name type="common">Flavobacterium gleum</name>
    <dbReference type="NCBI Taxonomy" id="250"/>
    <lineage>
        <taxon>Bacteria</taxon>
        <taxon>Pseudomonadati</taxon>
        <taxon>Bacteroidota</taxon>
        <taxon>Flavobacteriia</taxon>
        <taxon>Flavobacteriales</taxon>
        <taxon>Weeksellaceae</taxon>
        <taxon>Chryseobacterium group</taxon>
        <taxon>Chryseobacterium</taxon>
    </lineage>
</organism>
<protein>
    <submittedName>
        <fullName evidence="1">Uncharacterized protein</fullName>
    </submittedName>
</protein>
<dbReference type="Proteomes" id="UP000279227">
    <property type="component" value="Chromosome"/>
</dbReference>
<dbReference type="RefSeq" id="WP_002979745.1">
    <property type="nucleotide sequence ID" value="NZ_CP068486.1"/>
</dbReference>
<dbReference type="STRING" id="525257.HMPREF0204_13964"/>
<reference evidence="1 2" key="1">
    <citation type="submission" date="2018-12" db="EMBL/GenBank/DDBJ databases">
        <authorList>
            <consortium name="Pathogen Informatics"/>
        </authorList>
    </citation>
    <scope>NUCLEOTIDE SEQUENCE [LARGE SCALE GENOMIC DNA]</scope>
    <source>
        <strain evidence="1 2">NCTC11432</strain>
    </source>
</reference>
<dbReference type="GeneID" id="93022315"/>
<dbReference type="EMBL" id="LR134289">
    <property type="protein sequence ID" value="VEE04936.1"/>
    <property type="molecule type" value="Genomic_DNA"/>
</dbReference>
<accession>A0A3S4MMM3</accession>
<sequence length="123" mass="14166">MKVIVYQISQIDKQFLALANHKRHKITIINVPLDETTVYFAHSKDVVIITGDGCSVSCSILEKLVSSGVRYIITWLKDSFTGDLPEIKHDRLQWTHIRNTDPSDAYEVISVINRWQKDDDDHN</sequence>
<dbReference type="KEGG" id="cgle:NCTC11432_00512"/>
<evidence type="ECO:0000313" key="2">
    <source>
        <dbReference type="Proteomes" id="UP000279227"/>
    </source>
</evidence>
<evidence type="ECO:0000313" key="1">
    <source>
        <dbReference type="EMBL" id="VEE04936.1"/>
    </source>
</evidence>
<gene>
    <name evidence="1" type="ORF">NCTC11432_00512</name>
</gene>
<name>A0A3S4MMM3_CHRGE</name>
<dbReference type="Gene3D" id="3.40.50.720">
    <property type="entry name" value="NAD(P)-binding Rossmann-like Domain"/>
    <property type="match status" value="1"/>
</dbReference>
<dbReference type="OrthoDB" id="1522997at2"/>
<proteinExistence type="predicted"/>